<accession>R7T7V1</accession>
<dbReference type="HOGENOM" id="CLU_633478_0_0_1"/>
<name>R7T7V1_CAPTE</name>
<protein>
    <submittedName>
        <fullName evidence="2 3">Uncharacterized protein</fullName>
    </submittedName>
</protein>
<feature type="compositionally biased region" description="Basic residues" evidence="1">
    <location>
        <begin position="33"/>
        <end position="53"/>
    </location>
</feature>
<evidence type="ECO:0000313" key="2">
    <source>
        <dbReference type="EMBL" id="ELT89690.1"/>
    </source>
</evidence>
<reference evidence="3" key="3">
    <citation type="submission" date="2015-06" db="UniProtKB">
        <authorList>
            <consortium name="EnsemblMetazoa"/>
        </authorList>
    </citation>
    <scope>IDENTIFICATION</scope>
</reference>
<dbReference type="AlphaFoldDB" id="R7T7V1"/>
<dbReference type="EMBL" id="AMQN01003215">
    <property type="status" value="NOT_ANNOTATED_CDS"/>
    <property type="molecule type" value="Genomic_DNA"/>
</dbReference>
<dbReference type="EnsemblMetazoa" id="CapteT221533">
    <property type="protein sequence ID" value="CapteP221533"/>
    <property type="gene ID" value="CapteG221533"/>
</dbReference>
<reference evidence="2 4" key="2">
    <citation type="journal article" date="2013" name="Nature">
        <title>Insights into bilaterian evolution from three spiralian genomes.</title>
        <authorList>
            <person name="Simakov O."/>
            <person name="Marletaz F."/>
            <person name="Cho S.J."/>
            <person name="Edsinger-Gonzales E."/>
            <person name="Havlak P."/>
            <person name="Hellsten U."/>
            <person name="Kuo D.H."/>
            <person name="Larsson T."/>
            <person name="Lv J."/>
            <person name="Arendt D."/>
            <person name="Savage R."/>
            <person name="Osoegawa K."/>
            <person name="de Jong P."/>
            <person name="Grimwood J."/>
            <person name="Chapman J.A."/>
            <person name="Shapiro H."/>
            <person name="Aerts A."/>
            <person name="Otillar R.P."/>
            <person name="Terry A.Y."/>
            <person name="Boore J.L."/>
            <person name="Grigoriev I.V."/>
            <person name="Lindberg D.R."/>
            <person name="Seaver E.C."/>
            <person name="Weisblat D.A."/>
            <person name="Putnam N.H."/>
            <person name="Rokhsar D.S."/>
        </authorList>
    </citation>
    <scope>NUCLEOTIDE SEQUENCE</scope>
    <source>
        <strain evidence="2 4">I ESC-2004</strain>
    </source>
</reference>
<keyword evidence="4" id="KW-1185">Reference proteome</keyword>
<reference evidence="4" key="1">
    <citation type="submission" date="2012-12" db="EMBL/GenBank/DDBJ databases">
        <authorList>
            <person name="Hellsten U."/>
            <person name="Grimwood J."/>
            <person name="Chapman J.A."/>
            <person name="Shapiro H."/>
            <person name="Aerts A."/>
            <person name="Otillar R.P."/>
            <person name="Terry A.Y."/>
            <person name="Boore J.L."/>
            <person name="Simakov O."/>
            <person name="Marletaz F."/>
            <person name="Cho S.-J."/>
            <person name="Edsinger-Gonzales E."/>
            <person name="Havlak P."/>
            <person name="Kuo D.-H."/>
            <person name="Larsson T."/>
            <person name="Lv J."/>
            <person name="Arendt D."/>
            <person name="Savage R."/>
            <person name="Osoegawa K."/>
            <person name="de Jong P."/>
            <person name="Lindberg D.R."/>
            <person name="Seaver E.C."/>
            <person name="Weisblat D.A."/>
            <person name="Putnam N.H."/>
            <person name="Grigoriev I.V."/>
            <person name="Rokhsar D.S."/>
        </authorList>
    </citation>
    <scope>NUCLEOTIDE SEQUENCE</scope>
    <source>
        <strain evidence="4">I ESC-2004</strain>
    </source>
</reference>
<sequence length="433" mass="47399">MMGHKSQRRRISIRPPALLVINAIVVPPASQKQPRKKIVSSKAKPSHGPRKPSVRSSAPLDIWSIPAALRLQPRNAVVPSNANPMPVVPADIVTVARLRPEASADGTHTRLLVNEAVQADSNGRMLPFNAKLIAVEQAGTPHTNGGDNIDPDGADPDDGYQICNRIPNKRLSLDLPWLACSDLGVLHIYLKHYIEVQITAGRGICVFNDIHGSSAAVNGASAAFTADGSYEYKQSGNKLEIRAPHRRCIRSTPWMTEFFKSGEGFILPVDIANTIVKAPNPPDESVRPFPEALTTQVLVSSTKFTRENAYRSKHALENSCIETACIGHDPSSGRFDFHINGVSVHQDENGAAVVTCGDKLLKICPLSGDMALSNQGVYMEYTKKPETLEIVHRHGHIYMEDRSYCVSNWTMEAGFRGNRAFFHCAPKPPRRGS</sequence>
<dbReference type="EMBL" id="KB311229">
    <property type="protein sequence ID" value="ELT89690.1"/>
    <property type="molecule type" value="Genomic_DNA"/>
</dbReference>
<dbReference type="Proteomes" id="UP000014760">
    <property type="component" value="Unassembled WGS sequence"/>
</dbReference>
<evidence type="ECO:0000313" key="4">
    <source>
        <dbReference type="Proteomes" id="UP000014760"/>
    </source>
</evidence>
<gene>
    <name evidence="2" type="ORF">CAPTEDRAFT_221533</name>
</gene>
<evidence type="ECO:0000256" key="1">
    <source>
        <dbReference type="SAM" id="MobiDB-lite"/>
    </source>
</evidence>
<feature type="region of interest" description="Disordered" evidence="1">
    <location>
        <begin position="31"/>
        <end position="57"/>
    </location>
</feature>
<proteinExistence type="predicted"/>
<organism evidence="2">
    <name type="scientific">Capitella teleta</name>
    <name type="common">Polychaete worm</name>
    <dbReference type="NCBI Taxonomy" id="283909"/>
    <lineage>
        <taxon>Eukaryota</taxon>
        <taxon>Metazoa</taxon>
        <taxon>Spiralia</taxon>
        <taxon>Lophotrochozoa</taxon>
        <taxon>Annelida</taxon>
        <taxon>Polychaeta</taxon>
        <taxon>Sedentaria</taxon>
        <taxon>Scolecida</taxon>
        <taxon>Capitellidae</taxon>
        <taxon>Capitella</taxon>
    </lineage>
</organism>
<evidence type="ECO:0000313" key="3">
    <source>
        <dbReference type="EnsemblMetazoa" id="CapteP221533"/>
    </source>
</evidence>